<accession>A0A6M4AUB3</accession>
<dbReference type="RefSeq" id="WP_169943839.1">
    <property type="nucleotide sequence ID" value="NZ_CP053015.1"/>
</dbReference>
<evidence type="ECO:0000313" key="6">
    <source>
        <dbReference type="EMBL" id="QJQ31619.1"/>
    </source>
</evidence>
<dbReference type="PROSITE" id="PS50042">
    <property type="entry name" value="CNMP_BINDING_3"/>
    <property type="match status" value="1"/>
</dbReference>
<dbReference type="InterPro" id="IPR036388">
    <property type="entry name" value="WH-like_DNA-bd_sf"/>
</dbReference>
<dbReference type="EMBL" id="CP053015">
    <property type="protein sequence ID" value="QJQ31619.1"/>
    <property type="molecule type" value="Genomic_DNA"/>
</dbReference>
<evidence type="ECO:0000259" key="4">
    <source>
        <dbReference type="PROSITE" id="PS50042"/>
    </source>
</evidence>
<sequence length="222" mass="23921">MSIHEQLQICSWFKRQSSAIRAAIVREGRVVALDSGQTAYLEGDEDTGLWIVLDGELRLHMSGGEDRSALFATAIPGALFGRSRVGGADARIVTAIASDASRALLLSDRAIERIAAEQPLMWRALADALHNQLDGLLAALSQMLLLPPRQRIAARLLAQADATGAIRLTQGEIAEMCGLSRKSVNGHLSAMERAGWIERRYMAIIIRNPAGLRRAAGTAGES</sequence>
<organism evidence="6 7">
    <name type="scientific">Sphingomonas lacunae</name>
    <dbReference type="NCBI Taxonomy" id="2698828"/>
    <lineage>
        <taxon>Bacteria</taxon>
        <taxon>Pseudomonadati</taxon>
        <taxon>Pseudomonadota</taxon>
        <taxon>Alphaproteobacteria</taxon>
        <taxon>Sphingomonadales</taxon>
        <taxon>Sphingomonadaceae</taxon>
        <taxon>Sphingomonas</taxon>
    </lineage>
</organism>
<keyword evidence="7" id="KW-1185">Reference proteome</keyword>
<name>A0A6M4AUB3_9SPHN</name>
<evidence type="ECO:0000256" key="2">
    <source>
        <dbReference type="ARBA" id="ARBA00023125"/>
    </source>
</evidence>
<reference evidence="6 7" key="1">
    <citation type="submission" date="2020-01" db="EMBL/GenBank/DDBJ databases">
        <title>Sphingomonas sp. strain CSW-10.</title>
        <authorList>
            <person name="Chen W.-M."/>
        </authorList>
    </citation>
    <scope>NUCLEOTIDE SEQUENCE [LARGE SCALE GENOMIC DNA]</scope>
    <source>
        <strain evidence="6 7">CSW-10</strain>
    </source>
</reference>
<dbReference type="CDD" id="cd00038">
    <property type="entry name" value="CAP_ED"/>
    <property type="match status" value="1"/>
</dbReference>
<dbReference type="InterPro" id="IPR036390">
    <property type="entry name" value="WH_DNA-bd_sf"/>
</dbReference>
<dbReference type="GO" id="GO:0003700">
    <property type="term" value="F:DNA-binding transcription factor activity"/>
    <property type="evidence" value="ECO:0007669"/>
    <property type="project" value="TreeGrafter"/>
</dbReference>
<dbReference type="InterPro" id="IPR000595">
    <property type="entry name" value="cNMP-bd_dom"/>
</dbReference>
<feature type="domain" description="HTH crp-type" evidence="5">
    <location>
        <begin position="146"/>
        <end position="210"/>
    </location>
</feature>
<dbReference type="InterPro" id="IPR012318">
    <property type="entry name" value="HTH_CRP"/>
</dbReference>
<dbReference type="Proteomes" id="UP000503018">
    <property type="component" value="Chromosome"/>
</dbReference>
<keyword evidence="3" id="KW-0804">Transcription</keyword>
<dbReference type="Gene3D" id="2.60.120.10">
    <property type="entry name" value="Jelly Rolls"/>
    <property type="match status" value="1"/>
</dbReference>
<protein>
    <submittedName>
        <fullName evidence="6">Crp/Fnr family transcriptional regulator</fullName>
    </submittedName>
</protein>
<dbReference type="SMART" id="SM00419">
    <property type="entry name" value="HTH_CRP"/>
    <property type="match status" value="1"/>
</dbReference>
<dbReference type="SUPFAM" id="SSF46785">
    <property type="entry name" value="Winged helix' DNA-binding domain"/>
    <property type="match status" value="1"/>
</dbReference>
<dbReference type="Pfam" id="PF00027">
    <property type="entry name" value="cNMP_binding"/>
    <property type="match status" value="1"/>
</dbReference>
<dbReference type="GO" id="GO:0005829">
    <property type="term" value="C:cytosol"/>
    <property type="evidence" value="ECO:0007669"/>
    <property type="project" value="TreeGrafter"/>
</dbReference>
<dbReference type="InterPro" id="IPR014710">
    <property type="entry name" value="RmlC-like_jellyroll"/>
</dbReference>
<proteinExistence type="predicted"/>
<keyword evidence="2" id="KW-0238">DNA-binding</keyword>
<evidence type="ECO:0000313" key="7">
    <source>
        <dbReference type="Proteomes" id="UP000503018"/>
    </source>
</evidence>
<dbReference type="Pfam" id="PF13545">
    <property type="entry name" value="HTH_Crp_2"/>
    <property type="match status" value="1"/>
</dbReference>
<dbReference type="InterPro" id="IPR018490">
    <property type="entry name" value="cNMP-bd_dom_sf"/>
</dbReference>
<keyword evidence="1" id="KW-0805">Transcription regulation</keyword>
<dbReference type="Gene3D" id="1.10.10.10">
    <property type="entry name" value="Winged helix-like DNA-binding domain superfamily/Winged helix DNA-binding domain"/>
    <property type="match status" value="1"/>
</dbReference>
<evidence type="ECO:0000256" key="1">
    <source>
        <dbReference type="ARBA" id="ARBA00023015"/>
    </source>
</evidence>
<dbReference type="SUPFAM" id="SSF51206">
    <property type="entry name" value="cAMP-binding domain-like"/>
    <property type="match status" value="1"/>
</dbReference>
<dbReference type="PROSITE" id="PS51063">
    <property type="entry name" value="HTH_CRP_2"/>
    <property type="match status" value="1"/>
</dbReference>
<evidence type="ECO:0000256" key="3">
    <source>
        <dbReference type="ARBA" id="ARBA00023163"/>
    </source>
</evidence>
<gene>
    <name evidence="6" type="ORF">GV829_03480</name>
</gene>
<dbReference type="PANTHER" id="PTHR24567:SF74">
    <property type="entry name" value="HTH-TYPE TRANSCRIPTIONAL REGULATOR ARCR"/>
    <property type="match status" value="1"/>
</dbReference>
<dbReference type="AlphaFoldDB" id="A0A6M4AUB3"/>
<feature type="domain" description="Cyclic nucleotide-binding" evidence="4">
    <location>
        <begin position="12"/>
        <end position="132"/>
    </location>
</feature>
<dbReference type="GO" id="GO:0003677">
    <property type="term" value="F:DNA binding"/>
    <property type="evidence" value="ECO:0007669"/>
    <property type="project" value="UniProtKB-KW"/>
</dbReference>
<evidence type="ECO:0000259" key="5">
    <source>
        <dbReference type="PROSITE" id="PS51063"/>
    </source>
</evidence>
<dbReference type="PANTHER" id="PTHR24567">
    <property type="entry name" value="CRP FAMILY TRANSCRIPTIONAL REGULATORY PROTEIN"/>
    <property type="match status" value="1"/>
</dbReference>
<dbReference type="InterPro" id="IPR050397">
    <property type="entry name" value="Env_Response_Regulators"/>
</dbReference>
<dbReference type="KEGG" id="slan:GV829_03480"/>